<dbReference type="SUPFAM" id="SSF57701">
    <property type="entry name" value="Zn2/Cys6 DNA-binding domain"/>
    <property type="match status" value="1"/>
</dbReference>
<keyword evidence="9" id="KW-1185">Reference proteome</keyword>
<evidence type="ECO:0000256" key="1">
    <source>
        <dbReference type="ARBA" id="ARBA00022723"/>
    </source>
</evidence>
<dbReference type="GO" id="GO:0006351">
    <property type="term" value="P:DNA-templated transcription"/>
    <property type="evidence" value="ECO:0007669"/>
    <property type="project" value="InterPro"/>
</dbReference>
<comment type="caution">
    <text evidence="8">The sequence shown here is derived from an EMBL/GenBank/DDBJ whole genome shotgun (WGS) entry which is preliminary data.</text>
</comment>
<keyword evidence="3" id="KW-0805">Transcription regulation</keyword>
<keyword evidence="4" id="KW-0238">DNA-binding</keyword>
<sequence>MERPLEALETSRRRRALVACIPCRERKRKCDGQDPCCTCISWGYECNYLARRRRRSRKVRATTPDTQVDLHRTSVQKNPVLQTVQTSKPTDTDRIELVRRLEANSGAAFVRKLGLKIDPARAPKLNLFSWNIGARACASPMPSVLTVPIVEIMTLEDMQAKAQIYFDKVHPCYGFMDPQVFFERLALRWNRLELWNIFDSTIAGVVAIGCFFSNQQATIPELHLVRTARHILEMQNLAGPPSIDLLTGWTLRSIYLRMTDTPHSTWIASSTLMHLIEAAGLHPEPQSVLPARVQGNTDIQRRIVGMAHHLNVWTSYDLGLSRVSFQNNELPTLPSPRQGDLTIELLRLLPVSLSLDPSKTKNETDLTSALSDLLRSDHTQPPSVMAQCNLVLCILRRLHTQNLNISPDAAAEVLSLLKLGLQSARSMVASFSPWHHAANVPFHIICVLLVMDTRPSLAMLPEAMETVKMVANTWDTETMREAYNTACLLVMLHQQRRKDDLAIFSETLLERRNDGSLGSTPYIDPSSEEYSWLGALVADLPGLQRVDLDQFLGANIQSSSFFGISD</sequence>
<dbReference type="Pfam" id="PF00172">
    <property type="entry name" value="Zn_clus"/>
    <property type="match status" value="1"/>
</dbReference>
<feature type="domain" description="Zn(2)-C6 fungal-type" evidence="7">
    <location>
        <begin position="19"/>
        <end position="48"/>
    </location>
</feature>
<evidence type="ECO:0000259" key="7">
    <source>
        <dbReference type="PROSITE" id="PS50048"/>
    </source>
</evidence>
<dbReference type="AlphaFoldDB" id="A0A9W9WVD4"/>
<dbReference type="GO" id="GO:0009410">
    <property type="term" value="P:response to xenobiotic stimulus"/>
    <property type="evidence" value="ECO:0007669"/>
    <property type="project" value="TreeGrafter"/>
</dbReference>
<dbReference type="InterPro" id="IPR001138">
    <property type="entry name" value="Zn2Cys6_DnaBD"/>
</dbReference>
<dbReference type="InterPro" id="IPR036864">
    <property type="entry name" value="Zn2-C6_fun-type_DNA-bd_sf"/>
</dbReference>
<keyword evidence="5" id="KW-0804">Transcription</keyword>
<keyword evidence="1" id="KW-0479">Metal-binding</keyword>
<evidence type="ECO:0000313" key="9">
    <source>
        <dbReference type="Proteomes" id="UP001148312"/>
    </source>
</evidence>
<dbReference type="PANTHER" id="PTHR31779">
    <property type="entry name" value="2-NITROPROPANE DIOXYGENASE FAMILY, PUTATIVE (AFU_ORTHOLOGUE AFUA_2G17430)-RELATED"/>
    <property type="match status" value="1"/>
</dbReference>
<dbReference type="InterPro" id="IPR052478">
    <property type="entry name" value="Metabolite_Synth_Reg"/>
</dbReference>
<evidence type="ECO:0000256" key="4">
    <source>
        <dbReference type="ARBA" id="ARBA00023125"/>
    </source>
</evidence>
<evidence type="ECO:0000256" key="5">
    <source>
        <dbReference type="ARBA" id="ARBA00023163"/>
    </source>
</evidence>
<dbReference type="EMBL" id="JAPWDQ010000010">
    <property type="protein sequence ID" value="KAJ5477403.1"/>
    <property type="molecule type" value="Genomic_DNA"/>
</dbReference>
<evidence type="ECO:0000256" key="2">
    <source>
        <dbReference type="ARBA" id="ARBA00022833"/>
    </source>
</evidence>
<dbReference type="RefSeq" id="XP_056787947.1">
    <property type="nucleotide sequence ID" value="XM_056937148.1"/>
</dbReference>
<dbReference type="Proteomes" id="UP001148312">
    <property type="component" value="Unassembled WGS sequence"/>
</dbReference>
<dbReference type="InterPro" id="IPR007219">
    <property type="entry name" value="XnlR_reg_dom"/>
</dbReference>
<dbReference type="CDD" id="cd00067">
    <property type="entry name" value="GAL4"/>
    <property type="match status" value="1"/>
</dbReference>
<proteinExistence type="predicted"/>
<keyword evidence="2" id="KW-0862">Zinc</keyword>
<accession>A0A9W9WVD4</accession>
<dbReference type="GeneID" id="81627397"/>
<keyword evidence="6" id="KW-0539">Nucleus</keyword>
<dbReference type="Gene3D" id="4.10.240.10">
    <property type="entry name" value="Zn(2)-C6 fungal-type DNA-binding domain"/>
    <property type="match status" value="1"/>
</dbReference>
<dbReference type="Pfam" id="PF04082">
    <property type="entry name" value="Fungal_trans"/>
    <property type="match status" value="1"/>
</dbReference>
<dbReference type="PROSITE" id="PS50048">
    <property type="entry name" value="ZN2_CY6_FUNGAL_2"/>
    <property type="match status" value="1"/>
</dbReference>
<dbReference type="GO" id="GO:0000981">
    <property type="term" value="F:DNA-binding transcription factor activity, RNA polymerase II-specific"/>
    <property type="evidence" value="ECO:0007669"/>
    <property type="project" value="InterPro"/>
</dbReference>
<evidence type="ECO:0000256" key="6">
    <source>
        <dbReference type="ARBA" id="ARBA00023242"/>
    </source>
</evidence>
<reference evidence="8" key="2">
    <citation type="journal article" date="2023" name="IMA Fungus">
        <title>Comparative genomic study of the Penicillium genus elucidates a diverse pangenome and 15 lateral gene transfer events.</title>
        <authorList>
            <person name="Petersen C."/>
            <person name="Sorensen T."/>
            <person name="Nielsen M.R."/>
            <person name="Sondergaard T.E."/>
            <person name="Sorensen J.L."/>
            <person name="Fitzpatrick D.A."/>
            <person name="Frisvad J.C."/>
            <person name="Nielsen K.L."/>
        </authorList>
    </citation>
    <scope>NUCLEOTIDE SEQUENCE</scope>
    <source>
        <strain evidence="8">IBT 30728</strain>
    </source>
</reference>
<organism evidence="8 9">
    <name type="scientific">Penicillium diatomitis</name>
    <dbReference type="NCBI Taxonomy" id="2819901"/>
    <lineage>
        <taxon>Eukaryota</taxon>
        <taxon>Fungi</taxon>
        <taxon>Dikarya</taxon>
        <taxon>Ascomycota</taxon>
        <taxon>Pezizomycotina</taxon>
        <taxon>Eurotiomycetes</taxon>
        <taxon>Eurotiomycetidae</taxon>
        <taxon>Eurotiales</taxon>
        <taxon>Aspergillaceae</taxon>
        <taxon>Penicillium</taxon>
    </lineage>
</organism>
<evidence type="ECO:0000256" key="3">
    <source>
        <dbReference type="ARBA" id="ARBA00023015"/>
    </source>
</evidence>
<evidence type="ECO:0000313" key="8">
    <source>
        <dbReference type="EMBL" id="KAJ5477403.1"/>
    </source>
</evidence>
<dbReference type="PROSITE" id="PS00463">
    <property type="entry name" value="ZN2_CY6_FUNGAL_1"/>
    <property type="match status" value="1"/>
</dbReference>
<dbReference type="GO" id="GO:0008270">
    <property type="term" value="F:zinc ion binding"/>
    <property type="evidence" value="ECO:0007669"/>
    <property type="project" value="InterPro"/>
</dbReference>
<dbReference type="SMART" id="SM00066">
    <property type="entry name" value="GAL4"/>
    <property type="match status" value="1"/>
</dbReference>
<reference evidence="8" key="1">
    <citation type="submission" date="2022-12" db="EMBL/GenBank/DDBJ databases">
        <authorList>
            <person name="Petersen C."/>
        </authorList>
    </citation>
    <scope>NUCLEOTIDE SEQUENCE</scope>
    <source>
        <strain evidence="8">IBT 30728</strain>
    </source>
</reference>
<gene>
    <name evidence="8" type="ORF">N7539_007547</name>
</gene>
<protein>
    <submittedName>
        <fullName evidence="8">Protein RDR1</fullName>
    </submittedName>
</protein>
<name>A0A9W9WVD4_9EURO</name>
<dbReference type="GO" id="GO:0003677">
    <property type="term" value="F:DNA binding"/>
    <property type="evidence" value="ECO:0007669"/>
    <property type="project" value="UniProtKB-KW"/>
</dbReference>
<dbReference type="PANTHER" id="PTHR31779:SF5">
    <property type="entry name" value="ZN(II)2CYS6 TRANSCRIPTION FACTOR (EUROFUNG)"/>
    <property type="match status" value="1"/>
</dbReference>
<dbReference type="CDD" id="cd12148">
    <property type="entry name" value="fungal_TF_MHR"/>
    <property type="match status" value="1"/>
</dbReference>